<dbReference type="Gene3D" id="1.20.1090.10">
    <property type="entry name" value="Dehydroquinate synthase-like - alpha domain"/>
    <property type="match status" value="1"/>
</dbReference>
<dbReference type="InterPro" id="IPR044731">
    <property type="entry name" value="BDH-like"/>
</dbReference>
<keyword evidence="5" id="KW-1185">Reference proteome</keyword>
<gene>
    <name evidence="4" type="ORF">DTL3_0756</name>
</gene>
<dbReference type="GO" id="GO:1990002">
    <property type="term" value="F:methylglyoxal reductase (NADPH) (acetol producing) activity"/>
    <property type="evidence" value="ECO:0007669"/>
    <property type="project" value="TreeGrafter"/>
</dbReference>
<evidence type="ECO:0000256" key="1">
    <source>
        <dbReference type="ARBA" id="ARBA00023002"/>
    </source>
</evidence>
<dbReference type="Proteomes" id="UP000032809">
    <property type="component" value="Chromosome I"/>
</dbReference>
<dbReference type="RefSeq" id="WP_045087590.1">
    <property type="nucleotide sequence ID" value="NZ_LN824141.1"/>
</dbReference>
<evidence type="ECO:0000259" key="3">
    <source>
        <dbReference type="Pfam" id="PF25137"/>
    </source>
</evidence>
<dbReference type="Pfam" id="PF25137">
    <property type="entry name" value="ADH_Fe_C"/>
    <property type="match status" value="1"/>
</dbReference>
<dbReference type="GO" id="GO:0005829">
    <property type="term" value="C:cytosol"/>
    <property type="evidence" value="ECO:0007669"/>
    <property type="project" value="TreeGrafter"/>
</dbReference>
<evidence type="ECO:0000313" key="5">
    <source>
        <dbReference type="Proteomes" id="UP000032809"/>
    </source>
</evidence>
<dbReference type="EMBL" id="LN824141">
    <property type="protein sequence ID" value="CEP78066.1"/>
    <property type="molecule type" value="Genomic_DNA"/>
</dbReference>
<dbReference type="STRING" id="1006576.DTL3_0756"/>
<sequence>MNNFEWVCPTRIIFGKNTEERVGEFAKQYSNKILLHYGQGSIKKTGLYDKVVNSLKNANVEFIELGGVQPNPRLSLVRKGIEICKKENINFILAVGGGSVIDSAKAIAAGVKYEGDIWELYEGKGTLKEALPVGVILTIPAAGSEASMGSVITNEDGWYKRSINYDILRPVFAIMNPELTYTLPPFQTAVGAVDMLTHVMERYFTNTKNVDLTDRLSEATMRTIIKYAPLALKDPHNYDVRAQIMWAGTVAHNGLLGTGREEDWATHDIEHEVSGIYDVAHGAGLAVLFPAWMKYVYRHDINRFAQYATRVWNVEPDFFNLEKTALEGIKRLEKFYKEELNLPITLSGLKVPDDRFEEMAEKATEKGPIGNFVKLYKEDVLNILKLAK</sequence>
<evidence type="ECO:0000259" key="2">
    <source>
        <dbReference type="Pfam" id="PF00465"/>
    </source>
</evidence>
<dbReference type="HOGENOM" id="CLU_007207_0_4_0"/>
<protein>
    <submittedName>
        <fullName evidence="4">Butanol dehydrogenase</fullName>
        <ecNumber evidence="4">1.1.1.-</ecNumber>
    </submittedName>
</protein>
<dbReference type="Gene3D" id="3.40.50.1970">
    <property type="match status" value="1"/>
</dbReference>
<dbReference type="SUPFAM" id="SSF56796">
    <property type="entry name" value="Dehydroquinate synthase-like"/>
    <property type="match status" value="1"/>
</dbReference>
<dbReference type="CDD" id="cd08187">
    <property type="entry name" value="BDH"/>
    <property type="match status" value="1"/>
</dbReference>
<dbReference type="KEGG" id="dtn:DTL3_0756"/>
<dbReference type="PATRIC" id="fig|1006576.9.peg.745"/>
<dbReference type="InterPro" id="IPR056798">
    <property type="entry name" value="ADH_Fe_C"/>
</dbReference>
<accession>A0A0C7NJE6</accession>
<proteinExistence type="predicted"/>
<dbReference type="InterPro" id="IPR001670">
    <property type="entry name" value="ADH_Fe/GldA"/>
</dbReference>
<dbReference type="OrthoDB" id="9804734at2"/>
<dbReference type="GO" id="GO:0008106">
    <property type="term" value="F:alcohol dehydrogenase (NADP+) activity"/>
    <property type="evidence" value="ECO:0007669"/>
    <property type="project" value="TreeGrafter"/>
</dbReference>
<organism evidence="4 5">
    <name type="scientific">Defluviitoga tunisiensis</name>
    <dbReference type="NCBI Taxonomy" id="1006576"/>
    <lineage>
        <taxon>Bacteria</taxon>
        <taxon>Thermotogati</taxon>
        <taxon>Thermotogota</taxon>
        <taxon>Thermotogae</taxon>
        <taxon>Petrotogales</taxon>
        <taxon>Petrotogaceae</taxon>
        <taxon>Defluviitoga</taxon>
    </lineage>
</organism>
<dbReference type="InterPro" id="IPR018211">
    <property type="entry name" value="ADH_Fe_CS"/>
</dbReference>
<dbReference type="EC" id="1.1.1.-" evidence="4"/>
<dbReference type="GO" id="GO:1990362">
    <property type="term" value="F:butanol dehydrogenase (NAD+) activity"/>
    <property type="evidence" value="ECO:0007669"/>
    <property type="project" value="InterPro"/>
</dbReference>
<dbReference type="Pfam" id="PF00465">
    <property type="entry name" value="Fe-ADH"/>
    <property type="match status" value="1"/>
</dbReference>
<feature type="domain" description="Alcohol dehydrogenase iron-type/glycerol dehydrogenase GldA" evidence="2">
    <location>
        <begin position="9"/>
        <end position="177"/>
    </location>
</feature>
<reference evidence="5" key="1">
    <citation type="submission" date="2014-11" db="EMBL/GenBank/DDBJ databases">
        <authorList>
            <person name="Wibberg D."/>
        </authorList>
    </citation>
    <scope>NUCLEOTIDE SEQUENCE [LARGE SCALE GENOMIC DNA]</scope>
    <source>
        <strain evidence="5">L3</strain>
    </source>
</reference>
<dbReference type="AlphaFoldDB" id="A0A0C7NJE6"/>
<dbReference type="FunFam" id="3.40.50.1970:FF:000003">
    <property type="entry name" value="Alcohol dehydrogenase, iron-containing"/>
    <property type="match status" value="1"/>
</dbReference>
<dbReference type="PANTHER" id="PTHR43633">
    <property type="entry name" value="ALCOHOL DEHYDROGENASE YQHD"/>
    <property type="match status" value="1"/>
</dbReference>
<dbReference type="PANTHER" id="PTHR43633:SF1">
    <property type="entry name" value="ALCOHOL DEHYDROGENASE YQHD"/>
    <property type="match status" value="1"/>
</dbReference>
<keyword evidence="1 4" id="KW-0560">Oxidoreductase</keyword>
<dbReference type="PROSITE" id="PS00060">
    <property type="entry name" value="ADH_IRON_2"/>
    <property type="match status" value="1"/>
</dbReference>
<dbReference type="GO" id="GO:0046872">
    <property type="term" value="F:metal ion binding"/>
    <property type="evidence" value="ECO:0007669"/>
    <property type="project" value="InterPro"/>
</dbReference>
<evidence type="ECO:0000313" key="4">
    <source>
        <dbReference type="EMBL" id="CEP78066.1"/>
    </source>
</evidence>
<feature type="domain" description="Fe-containing alcohol dehydrogenase-like C-terminal" evidence="3">
    <location>
        <begin position="188"/>
        <end position="386"/>
    </location>
</feature>
<name>A0A0C7NJE6_DEFTU</name>